<feature type="domain" description="VTC" evidence="1">
    <location>
        <begin position="10"/>
        <end position="225"/>
    </location>
</feature>
<dbReference type="GO" id="GO:0006799">
    <property type="term" value="P:polyphosphate biosynthetic process"/>
    <property type="evidence" value="ECO:0007669"/>
    <property type="project" value="UniProtKB-ARBA"/>
</dbReference>
<protein>
    <submittedName>
        <fullName evidence="2">VTC domain protein</fullName>
    </submittedName>
</protein>
<reference evidence="2" key="1">
    <citation type="submission" date="2019-11" db="EMBL/GenBank/DDBJ databases">
        <authorList>
            <person name="Feng L."/>
        </authorList>
    </citation>
    <scope>NUCLEOTIDE SEQUENCE</scope>
    <source>
        <strain evidence="2">AundefinedLFYP135</strain>
    </source>
</reference>
<proteinExistence type="predicted"/>
<dbReference type="Pfam" id="PF09359">
    <property type="entry name" value="VTC"/>
    <property type="match status" value="1"/>
</dbReference>
<name>A0A6N2UW29_9FIRM</name>
<evidence type="ECO:0000259" key="1">
    <source>
        <dbReference type="Pfam" id="PF09359"/>
    </source>
</evidence>
<sequence>MATYQDVFARYEKKYKLTLSQYAALRRWLQDRMEVDSYGLHTICNIYYDTPDFQLIRTSLEKPVYKEKLRLRSYGVPGGDTPVFVELKKKLDGVVYKRRVSLPLREAKRYLAYEGRPDLDCQILREIDWALARYPLEPKAFIAYDRIALFGREDPDLRITFDCNLRWRDAFLDLSQGDWGQPLLDKQEILMEAKLPAAMPLWLSHVLDRLQIRQTSFSKYGACYQQNLFPALLSTGGICVA</sequence>
<dbReference type="InterPro" id="IPR033469">
    <property type="entry name" value="CYTH-like_dom_sf"/>
</dbReference>
<dbReference type="Gene3D" id="3.20.100.30">
    <property type="entry name" value="VTC, catalytic tunnel domain"/>
    <property type="match status" value="1"/>
</dbReference>
<organism evidence="2">
    <name type="scientific">uncultured Anaerotruncus sp</name>
    <dbReference type="NCBI Taxonomy" id="905011"/>
    <lineage>
        <taxon>Bacteria</taxon>
        <taxon>Bacillati</taxon>
        <taxon>Bacillota</taxon>
        <taxon>Clostridia</taxon>
        <taxon>Eubacteriales</taxon>
        <taxon>Oscillospiraceae</taxon>
        <taxon>Anaerotruncus</taxon>
        <taxon>environmental samples</taxon>
    </lineage>
</organism>
<dbReference type="SUPFAM" id="SSF55154">
    <property type="entry name" value="CYTH-like phosphatases"/>
    <property type="match status" value="1"/>
</dbReference>
<dbReference type="CDD" id="cd07750">
    <property type="entry name" value="PolyPPase_VTC_like"/>
    <property type="match status" value="1"/>
</dbReference>
<dbReference type="InterPro" id="IPR042267">
    <property type="entry name" value="VTC_sf"/>
</dbReference>
<evidence type="ECO:0000313" key="2">
    <source>
        <dbReference type="EMBL" id="VYT22299.1"/>
    </source>
</evidence>
<gene>
    <name evidence="2" type="ORF">AULFYP135_02119</name>
</gene>
<accession>A0A6N2UW29</accession>
<dbReference type="AlphaFoldDB" id="A0A6N2UW29"/>
<dbReference type="EMBL" id="CACRSL010000004">
    <property type="protein sequence ID" value="VYT22299.1"/>
    <property type="molecule type" value="Genomic_DNA"/>
</dbReference>
<dbReference type="InterPro" id="IPR018966">
    <property type="entry name" value="VTC_domain"/>
</dbReference>